<sequence>MQELKLEITKLAAKQGSGESGHISELFFPDKTLQSLIKGLRSDLDTLLKEIKTDWQASKDNLKEK</sequence>
<reference evidence="1" key="1">
    <citation type="journal article" date="2014" name="Front. Microbiol.">
        <title>High frequency of phylogenetically diverse reductive dehalogenase-homologous genes in deep subseafloor sedimentary metagenomes.</title>
        <authorList>
            <person name="Kawai M."/>
            <person name="Futagami T."/>
            <person name="Toyoda A."/>
            <person name="Takaki Y."/>
            <person name="Nishi S."/>
            <person name="Hori S."/>
            <person name="Arai W."/>
            <person name="Tsubouchi T."/>
            <person name="Morono Y."/>
            <person name="Uchiyama I."/>
            <person name="Ito T."/>
            <person name="Fujiyama A."/>
            <person name="Inagaki F."/>
            <person name="Takami H."/>
        </authorList>
    </citation>
    <scope>NUCLEOTIDE SEQUENCE</scope>
    <source>
        <strain evidence="1">Expedition CK06-06</strain>
    </source>
</reference>
<dbReference type="EMBL" id="BARW01006759">
    <property type="protein sequence ID" value="GAI80359.1"/>
    <property type="molecule type" value="Genomic_DNA"/>
</dbReference>
<name>X1TJY9_9ZZZZ</name>
<dbReference type="AlphaFoldDB" id="X1TJY9"/>
<protein>
    <submittedName>
        <fullName evidence="1">Uncharacterized protein</fullName>
    </submittedName>
</protein>
<gene>
    <name evidence="1" type="ORF">S12H4_14193</name>
</gene>
<organism evidence="1">
    <name type="scientific">marine sediment metagenome</name>
    <dbReference type="NCBI Taxonomy" id="412755"/>
    <lineage>
        <taxon>unclassified sequences</taxon>
        <taxon>metagenomes</taxon>
        <taxon>ecological metagenomes</taxon>
    </lineage>
</organism>
<proteinExistence type="predicted"/>
<evidence type="ECO:0000313" key="1">
    <source>
        <dbReference type="EMBL" id="GAI80359.1"/>
    </source>
</evidence>
<comment type="caution">
    <text evidence="1">The sequence shown here is derived from an EMBL/GenBank/DDBJ whole genome shotgun (WGS) entry which is preliminary data.</text>
</comment>
<accession>X1TJY9</accession>